<evidence type="ECO:0000259" key="11">
    <source>
        <dbReference type="Pfam" id="PF00999"/>
    </source>
</evidence>
<feature type="transmembrane region" description="Helical" evidence="10">
    <location>
        <begin position="230"/>
        <end position="251"/>
    </location>
</feature>
<evidence type="ECO:0000259" key="13">
    <source>
        <dbReference type="Pfam" id="PF23259"/>
    </source>
</evidence>
<feature type="transmembrane region" description="Helical" evidence="10">
    <location>
        <begin position="33"/>
        <end position="56"/>
    </location>
</feature>
<dbReference type="GO" id="GO:0012505">
    <property type="term" value="C:endomembrane system"/>
    <property type="evidence" value="ECO:0007669"/>
    <property type="project" value="TreeGrafter"/>
</dbReference>
<feature type="transmembrane region" description="Helical" evidence="10">
    <location>
        <begin position="289"/>
        <end position="310"/>
    </location>
</feature>
<evidence type="ECO:0000256" key="6">
    <source>
        <dbReference type="ARBA" id="ARBA00022989"/>
    </source>
</evidence>
<comment type="caution">
    <text evidence="14">The sequence shown here is derived from an EMBL/GenBank/DDBJ whole genome shotgun (WGS) entry which is preliminary data.</text>
</comment>
<reference evidence="14 15" key="1">
    <citation type="submission" date="2024-01" db="EMBL/GenBank/DDBJ databases">
        <title>The genomes of 5 underutilized Papilionoideae crops provide insights into root nodulation and disease resistanc.</title>
        <authorList>
            <person name="Jiang F."/>
        </authorList>
    </citation>
    <scope>NUCLEOTIDE SEQUENCE [LARGE SCALE GENOMIC DNA]</scope>
    <source>
        <strain evidence="14">LVBAO_FW01</strain>
        <tissue evidence="14">Leaves</tissue>
    </source>
</reference>
<feature type="domain" description="Cation/H(+) antiporter C-terminal" evidence="13">
    <location>
        <begin position="626"/>
        <end position="788"/>
    </location>
</feature>
<keyword evidence="6 10" id="KW-1133">Transmembrane helix</keyword>
<dbReference type="Gene3D" id="3.40.50.12370">
    <property type="match status" value="1"/>
</dbReference>
<feature type="transmembrane region" description="Helical" evidence="10">
    <location>
        <begin position="263"/>
        <end position="283"/>
    </location>
</feature>
<organism evidence="14 15">
    <name type="scientific">Canavalia gladiata</name>
    <name type="common">Sword bean</name>
    <name type="synonym">Dolichos gladiatus</name>
    <dbReference type="NCBI Taxonomy" id="3824"/>
    <lineage>
        <taxon>Eukaryota</taxon>
        <taxon>Viridiplantae</taxon>
        <taxon>Streptophyta</taxon>
        <taxon>Embryophyta</taxon>
        <taxon>Tracheophyta</taxon>
        <taxon>Spermatophyta</taxon>
        <taxon>Magnoliopsida</taxon>
        <taxon>eudicotyledons</taxon>
        <taxon>Gunneridae</taxon>
        <taxon>Pentapetalae</taxon>
        <taxon>rosids</taxon>
        <taxon>fabids</taxon>
        <taxon>Fabales</taxon>
        <taxon>Fabaceae</taxon>
        <taxon>Papilionoideae</taxon>
        <taxon>50 kb inversion clade</taxon>
        <taxon>NPAAA clade</taxon>
        <taxon>indigoferoid/millettioid clade</taxon>
        <taxon>Phaseoleae</taxon>
        <taxon>Canavalia</taxon>
    </lineage>
</organism>
<feature type="transmembrane region" description="Helical" evidence="10">
    <location>
        <begin position="164"/>
        <end position="185"/>
    </location>
</feature>
<sequence length="829" mass="91045">MTFNVNETREIICYSAAMITTDGMWQNDNPLNYSLPLFILQVMLVVITTHLFVFLLKPIRQPRVIAEILGGIILGPSVLGRSEAFRELVFPMRGVLMIETMGNVGILYFIFLVGVGMDASALRRIGKKAVIVAVSGMVLPFAMGALFTLFLMELSGEEHSRGAYIIFLGVVLSITAFPVLARILAELKLIDTELGRVAISAALVNDGCAWVLLIISVSMVEKERPTLTPLMIFLASAAFVAIHAFAVRPLILRIIRKTPEGESFSNFHMCMILAGVMISGFITDAIGTHSILGAFVFGLTIPNGPLGFALVERLEDFISGIFLPLFFANSGLMTDVGLLKGFGVWATLVLLVVLACIGKIAGTIAVAVYFQMSVSEGAVLGFLMNTKGLVEFIVLSIGKEQNVLTEESFAAMVVMTLIMTGIIVPAVTAIHRPSRGFISYKRRTIQLSKRDAEFRVLVCLHTPRNVPTVINLLEASNPTKLSPICIYVLHLVELSGRTSALRVFQNSSKPNHPALTRTQEQTDTIIHAFENYEEYSDHVSVQPLTAFSPYSTIHEDICNLAQDKRVAFIIMPFHKQRTVDGRMEAINMTFRSVNRNVLTNAPCSVGILVDRGFNGSNPLPTAQMALHVIVLFFGGPDDREALSYGWRMSQHPGIRLTVMHFVSGEEVMRRNVNPDEPMVLTVETDKGIEKQLDEKLMNWFQTSQVNNNSVVYIEKVVNNGEQTVAAIRSMDDFHDLFIIGRGQGMISPLTSGLTDWSECPELGAIGDLLASSDFVATTSVLIVQQYVGVGLEGDELGTPEDTVLTNEEYVNQINDHSTPPKGPNNTEHS</sequence>
<feature type="transmembrane region" description="Helical" evidence="10">
    <location>
        <begin position="197"/>
        <end position="218"/>
    </location>
</feature>
<dbReference type="GO" id="GO:0006885">
    <property type="term" value="P:regulation of pH"/>
    <property type="evidence" value="ECO:0007669"/>
    <property type="project" value="TreeGrafter"/>
</dbReference>
<dbReference type="EMBL" id="JAYMYQ010000001">
    <property type="protein sequence ID" value="KAK7358818.1"/>
    <property type="molecule type" value="Genomic_DNA"/>
</dbReference>
<keyword evidence="7" id="KW-0406">Ion transport</keyword>
<feature type="transmembrane region" description="Helical" evidence="10">
    <location>
        <begin position="345"/>
        <end position="370"/>
    </location>
</feature>
<evidence type="ECO:0000259" key="12">
    <source>
        <dbReference type="Pfam" id="PF23256"/>
    </source>
</evidence>
<evidence type="ECO:0000256" key="3">
    <source>
        <dbReference type="ARBA" id="ARBA00022538"/>
    </source>
</evidence>
<name>A0AAN9R9L9_CANGL</name>
<dbReference type="Proteomes" id="UP001367508">
    <property type="component" value="Unassembled WGS sequence"/>
</dbReference>
<dbReference type="PANTHER" id="PTHR32468:SF26">
    <property type="entry name" value="CATION_H(+) ANTIPORTER 15"/>
    <property type="match status" value="1"/>
</dbReference>
<comment type="similarity">
    <text evidence="9">Belongs to the monovalent cation:proton antiporter 2 (CPA2) transporter (TC 2.A.37) family. CHX (TC 2.A.37.4) subfamily.</text>
</comment>
<dbReference type="InterPro" id="IPR006153">
    <property type="entry name" value="Cation/H_exchanger_TM"/>
</dbReference>
<evidence type="ECO:0000256" key="8">
    <source>
        <dbReference type="ARBA" id="ARBA00023136"/>
    </source>
</evidence>
<keyword evidence="2" id="KW-0813">Transport</keyword>
<evidence type="ECO:0000256" key="10">
    <source>
        <dbReference type="SAM" id="Phobius"/>
    </source>
</evidence>
<feature type="domain" description="Cation/H(+) antiporter central" evidence="12">
    <location>
        <begin position="485"/>
        <end position="616"/>
    </location>
</feature>
<dbReference type="Pfam" id="PF23259">
    <property type="entry name" value="CHX17_C"/>
    <property type="match status" value="1"/>
</dbReference>
<evidence type="ECO:0000256" key="9">
    <source>
        <dbReference type="ARBA" id="ARBA00038341"/>
    </source>
</evidence>
<evidence type="ECO:0000256" key="7">
    <source>
        <dbReference type="ARBA" id="ARBA00023065"/>
    </source>
</evidence>
<accession>A0AAN9R9L9</accession>
<dbReference type="Gene3D" id="1.20.1530.20">
    <property type="match status" value="1"/>
</dbReference>
<dbReference type="AlphaFoldDB" id="A0AAN9R9L9"/>
<gene>
    <name evidence="14" type="ORF">VNO77_00758</name>
</gene>
<evidence type="ECO:0000313" key="14">
    <source>
        <dbReference type="EMBL" id="KAK7358818.1"/>
    </source>
</evidence>
<dbReference type="GO" id="GO:0006813">
    <property type="term" value="P:potassium ion transport"/>
    <property type="evidence" value="ECO:0007669"/>
    <property type="project" value="UniProtKB-KW"/>
</dbReference>
<proteinExistence type="inferred from homology"/>
<keyword evidence="5" id="KW-0630">Potassium</keyword>
<dbReference type="GO" id="GO:0015297">
    <property type="term" value="F:antiporter activity"/>
    <property type="evidence" value="ECO:0007669"/>
    <property type="project" value="InterPro"/>
</dbReference>
<dbReference type="InterPro" id="IPR038770">
    <property type="entry name" value="Na+/solute_symporter_sf"/>
</dbReference>
<dbReference type="Pfam" id="PF00999">
    <property type="entry name" value="Na_H_Exchanger"/>
    <property type="match status" value="1"/>
</dbReference>
<evidence type="ECO:0000256" key="5">
    <source>
        <dbReference type="ARBA" id="ARBA00022958"/>
    </source>
</evidence>
<keyword evidence="8 10" id="KW-0472">Membrane</keyword>
<keyword evidence="4 10" id="KW-0812">Transmembrane</keyword>
<protein>
    <recommendedName>
        <fullName evidence="16">Cation/H+ exchanger domain-containing protein</fullName>
    </recommendedName>
</protein>
<evidence type="ECO:0000313" key="15">
    <source>
        <dbReference type="Proteomes" id="UP001367508"/>
    </source>
</evidence>
<dbReference type="GO" id="GO:0016020">
    <property type="term" value="C:membrane"/>
    <property type="evidence" value="ECO:0007669"/>
    <property type="project" value="UniProtKB-SubCell"/>
</dbReference>
<feature type="domain" description="Cation/H+ exchanger transmembrane" evidence="11">
    <location>
        <begin position="48"/>
        <end position="424"/>
    </location>
</feature>
<dbReference type="InterPro" id="IPR057290">
    <property type="entry name" value="CHX17_C"/>
</dbReference>
<evidence type="ECO:0000256" key="1">
    <source>
        <dbReference type="ARBA" id="ARBA00004141"/>
    </source>
</evidence>
<feature type="transmembrane region" description="Helical" evidence="10">
    <location>
        <begin position="317"/>
        <end position="339"/>
    </location>
</feature>
<dbReference type="InterPro" id="IPR050794">
    <property type="entry name" value="CPA2_transporter"/>
</dbReference>
<feature type="transmembrane region" description="Helical" evidence="10">
    <location>
        <begin position="409"/>
        <end position="430"/>
    </location>
</feature>
<dbReference type="InterPro" id="IPR057291">
    <property type="entry name" value="CHX17_2nd"/>
</dbReference>
<feature type="transmembrane region" description="Helical" evidence="10">
    <location>
        <begin position="63"/>
        <end position="80"/>
    </location>
</feature>
<evidence type="ECO:0000256" key="2">
    <source>
        <dbReference type="ARBA" id="ARBA00022448"/>
    </source>
</evidence>
<evidence type="ECO:0008006" key="16">
    <source>
        <dbReference type="Google" id="ProtNLM"/>
    </source>
</evidence>
<comment type="subcellular location">
    <subcellularLocation>
        <location evidence="1">Membrane</location>
        <topology evidence="1">Multi-pass membrane protein</topology>
    </subcellularLocation>
</comment>
<dbReference type="PANTHER" id="PTHR32468">
    <property type="entry name" value="CATION/H + ANTIPORTER"/>
    <property type="match status" value="1"/>
</dbReference>
<keyword evidence="15" id="KW-1185">Reference proteome</keyword>
<evidence type="ECO:0000256" key="4">
    <source>
        <dbReference type="ARBA" id="ARBA00022692"/>
    </source>
</evidence>
<feature type="transmembrane region" description="Helical" evidence="10">
    <location>
        <begin position="100"/>
        <end position="117"/>
    </location>
</feature>
<dbReference type="GO" id="GO:1902600">
    <property type="term" value="P:proton transmembrane transport"/>
    <property type="evidence" value="ECO:0007669"/>
    <property type="project" value="InterPro"/>
</dbReference>
<dbReference type="Pfam" id="PF23256">
    <property type="entry name" value="CHX17_2nd"/>
    <property type="match status" value="1"/>
</dbReference>
<keyword evidence="3" id="KW-0633">Potassium transport</keyword>
<feature type="transmembrane region" description="Helical" evidence="10">
    <location>
        <begin position="129"/>
        <end position="152"/>
    </location>
</feature>